<gene>
    <name evidence="5" type="primary">hrcA</name>
    <name evidence="7" type="ORF">COX05_03995</name>
</gene>
<evidence type="ECO:0000256" key="1">
    <source>
        <dbReference type="ARBA" id="ARBA00022491"/>
    </source>
</evidence>
<evidence type="ECO:0000256" key="3">
    <source>
        <dbReference type="ARBA" id="ARBA00023016"/>
    </source>
</evidence>
<dbReference type="Pfam" id="PF01628">
    <property type="entry name" value="HrcA"/>
    <property type="match status" value="1"/>
</dbReference>
<evidence type="ECO:0000313" key="8">
    <source>
        <dbReference type="Proteomes" id="UP000228495"/>
    </source>
</evidence>
<keyword evidence="3 5" id="KW-0346">Stress response</keyword>
<sequence length="244" mass="27706">MDTQLSSRQQDILHAIIQDFVESAEPVGSESLVEKYEFDFSPATTRNEMVELTKKGFLQKDHVSAGRIPTTMAFRFYVKNLMDEKQLPVINEVAIKQRLWDHRHNLDQLLRNATYAVADELHNLTIVITDDGSVYSAGSAHILRHPEFYDIDVTRTVLHLIDRHDMLNAMATQLAQDTEFGLLLGDETGMPSMSSCGLVVGRLHLPQGHGGFLTVLGPNRLDYPNVIPTLRYMQNLINEFSRNW</sequence>
<keyword evidence="2 5" id="KW-0805">Transcription regulation</keyword>
<dbReference type="InterPro" id="IPR029016">
    <property type="entry name" value="GAF-like_dom_sf"/>
</dbReference>
<evidence type="ECO:0000256" key="2">
    <source>
        <dbReference type="ARBA" id="ARBA00023015"/>
    </source>
</evidence>
<evidence type="ECO:0000313" key="7">
    <source>
        <dbReference type="EMBL" id="PIP56271.1"/>
    </source>
</evidence>
<feature type="domain" description="Heat-inducible transcription repressor HrcA C-terminal" evidence="6">
    <location>
        <begin position="88"/>
        <end position="227"/>
    </location>
</feature>
<dbReference type="SUPFAM" id="SSF55781">
    <property type="entry name" value="GAF domain-like"/>
    <property type="match status" value="1"/>
</dbReference>
<evidence type="ECO:0000259" key="6">
    <source>
        <dbReference type="Pfam" id="PF01628"/>
    </source>
</evidence>
<dbReference type="Proteomes" id="UP000228495">
    <property type="component" value="Unassembled WGS sequence"/>
</dbReference>
<dbReference type="InterPro" id="IPR002571">
    <property type="entry name" value="HrcA"/>
</dbReference>
<dbReference type="GO" id="GO:0003677">
    <property type="term" value="F:DNA binding"/>
    <property type="evidence" value="ECO:0007669"/>
    <property type="project" value="InterPro"/>
</dbReference>
<dbReference type="PANTHER" id="PTHR34824:SF1">
    <property type="entry name" value="HEAT-INDUCIBLE TRANSCRIPTION REPRESSOR HRCA"/>
    <property type="match status" value="1"/>
</dbReference>
<protein>
    <recommendedName>
        <fullName evidence="5">Heat-inducible transcription repressor HrcA</fullName>
    </recommendedName>
</protein>
<evidence type="ECO:0000256" key="4">
    <source>
        <dbReference type="ARBA" id="ARBA00023163"/>
    </source>
</evidence>
<dbReference type="EMBL" id="PCSU01000068">
    <property type="protein sequence ID" value="PIP56271.1"/>
    <property type="molecule type" value="Genomic_DNA"/>
</dbReference>
<evidence type="ECO:0000256" key="5">
    <source>
        <dbReference type="HAMAP-Rule" id="MF_00081"/>
    </source>
</evidence>
<comment type="similarity">
    <text evidence="5">Belongs to the HrcA family.</text>
</comment>
<dbReference type="Gene3D" id="3.30.450.40">
    <property type="match status" value="1"/>
</dbReference>
<keyword evidence="4 5" id="KW-0804">Transcription</keyword>
<dbReference type="InterPro" id="IPR036390">
    <property type="entry name" value="WH_DNA-bd_sf"/>
</dbReference>
<dbReference type="InterPro" id="IPR036388">
    <property type="entry name" value="WH-like_DNA-bd_sf"/>
</dbReference>
<reference evidence="7 8" key="1">
    <citation type="submission" date="2017-09" db="EMBL/GenBank/DDBJ databases">
        <title>Depth-based differentiation of microbial function through sediment-hosted aquifers and enrichment of novel symbionts in the deep terrestrial subsurface.</title>
        <authorList>
            <person name="Probst A.J."/>
            <person name="Ladd B."/>
            <person name="Jarett J.K."/>
            <person name="Geller-Mcgrath D.E."/>
            <person name="Sieber C.M."/>
            <person name="Emerson J.B."/>
            <person name="Anantharaman K."/>
            <person name="Thomas B.C."/>
            <person name="Malmstrom R."/>
            <person name="Stieglmeier M."/>
            <person name="Klingl A."/>
            <person name="Woyke T."/>
            <person name="Ryan C.M."/>
            <person name="Banfield J.F."/>
        </authorList>
    </citation>
    <scope>NUCLEOTIDE SEQUENCE [LARGE SCALE GENOMIC DNA]</scope>
    <source>
        <strain evidence="7">CG22_combo_CG10-13_8_21_14_all_39_12</strain>
    </source>
</reference>
<dbReference type="Gene3D" id="1.10.10.10">
    <property type="entry name" value="Winged helix-like DNA-binding domain superfamily/Winged helix DNA-binding domain"/>
    <property type="match status" value="1"/>
</dbReference>
<organism evidence="7 8">
    <name type="scientific">candidate division WWE3 bacterium CG22_combo_CG10-13_8_21_14_all_39_12</name>
    <dbReference type="NCBI Taxonomy" id="1975094"/>
    <lineage>
        <taxon>Bacteria</taxon>
        <taxon>Katanobacteria</taxon>
    </lineage>
</organism>
<name>A0A2H0BF53_UNCKA</name>
<dbReference type="PANTHER" id="PTHR34824">
    <property type="entry name" value="HEAT-INDUCIBLE TRANSCRIPTION REPRESSOR HRCA"/>
    <property type="match status" value="1"/>
</dbReference>
<comment type="function">
    <text evidence="5">Negative regulator of class I heat shock genes (grpE-dnaK-dnaJ and groELS operons). Prevents heat-shock induction of these operons.</text>
</comment>
<dbReference type="SUPFAM" id="SSF46785">
    <property type="entry name" value="Winged helix' DNA-binding domain"/>
    <property type="match status" value="1"/>
</dbReference>
<accession>A0A2H0BF53</accession>
<dbReference type="GO" id="GO:0045892">
    <property type="term" value="P:negative regulation of DNA-templated transcription"/>
    <property type="evidence" value="ECO:0007669"/>
    <property type="project" value="UniProtKB-UniRule"/>
</dbReference>
<comment type="caution">
    <text evidence="7">The sequence shown here is derived from an EMBL/GenBank/DDBJ whole genome shotgun (WGS) entry which is preliminary data.</text>
</comment>
<keyword evidence="1 5" id="KW-0678">Repressor</keyword>
<dbReference type="HAMAP" id="MF_00081">
    <property type="entry name" value="HrcA"/>
    <property type="match status" value="1"/>
</dbReference>
<dbReference type="InterPro" id="IPR021153">
    <property type="entry name" value="HrcA_C"/>
</dbReference>
<proteinExistence type="inferred from homology"/>
<dbReference type="AlphaFoldDB" id="A0A2H0BF53"/>